<reference evidence="3 4" key="1">
    <citation type="submission" date="2013-11" db="EMBL/GenBank/DDBJ databases">
        <title>Draft genome of the bovine lungworm Dictyocaulus viviparus.</title>
        <authorList>
            <person name="Mitreva M."/>
        </authorList>
    </citation>
    <scope>NUCLEOTIDE SEQUENCE [LARGE SCALE GENOMIC DNA]</scope>
    <source>
        <strain evidence="3 4">HannoverDv2000</strain>
    </source>
</reference>
<keyword evidence="4" id="KW-1185">Reference proteome</keyword>
<evidence type="ECO:0000259" key="2">
    <source>
        <dbReference type="Pfam" id="PF07716"/>
    </source>
</evidence>
<dbReference type="SUPFAM" id="SSF57959">
    <property type="entry name" value="Leucine zipper domain"/>
    <property type="match status" value="1"/>
</dbReference>
<dbReference type="Pfam" id="PF07716">
    <property type="entry name" value="bZIP_2"/>
    <property type="match status" value="1"/>
</dbReference>
<dbReference type="Gene3D" id="1.20.5.170">
    <property type="match status" value="1"/>
</dbReference>
<dbReference type="InterPro" id="IPR046347">
    <property type="entry name" value="bZIP_sf"/>
</dbReference>
<evidence type="ECO:0000256" key="1">
    <source>
        <dbReference type="SAM" id="MobiDB-lite"/>
    </source>
</evidence>
<gene>
    <name evidence="3" type="ORF">DICVIV_01788</name>
</gene>
<dbReference type="AlphaFoldDB" id="A0A0D8YBY3"/>
<feature type="domain" description="BZIP" evidence="2">
    <location>
        <begin position="146"/>
        <end position="191"/>
    </location>
</feature>
<name>A0A0D8YBY3_DICVI</name>
<feature type="region of interest" description="Disordered" evidence="1">
    <location>
        <begin position="140"/>
        <end position="162"/>
    </location>
</feature>
<protein>
    <submittedName>
        <fullName evidence="3">Basic region leucine zipper</fullName>
    </submittedName>
</protein>
<dbReference type="OrthoDB" id="10039716at2759"/>
<sequence length="204" mass="23828">MKKHFDPKDSLARAASLQECDRKRDPEGILDFLETTMNIEDYLEDITFTPNNAHADDIDFDDFELKNYNILLKDDKTRLHSEHRPFGHNGIQEELNSGGLCSPSTSASSYVSKKEMRISQQPEVYTPTTTARKYRLKTPQERNNTSYKVKRQRNNDAVRKSRSKAKQLQLMKEKQLQDALLEVSQLKEKLRVVNEKLLHCRCRR</sequence>
<accession>A0A0D8YBY3</accession>
<dbReference type="InterPro" id="IPR004827">
    <property type="entry name" value="bZIP"/>
</dbReference>
<dbReference type="GO" id="GO:0003700">
    <property type="term" value="F:DNA-binding transcription factor activity"/>
    <property type="evidence" value="ECO:0007669"/>
    <property type="project" value="InterPro"/>
</dbReference>
<proteinExistence type="predicted"/>
<evidence type="ECO:0000313" key="4">
    <source>
        <dbReference type="Proteomes" id="UP000053766"/>
    </source>
</evidence>
<dbReference type="STRING" id="29172.A0A0D8YBY3"/>
<dbReference type="EMBL" id="KN716171">
    <property type="protein sequence ID" value="KJH52086.1"/>
    <property type="molecule type" value="Genomic_DNA"/>
</dbReference>
<reference evidence="4" key="2">
    <citation type="journal article" date="2016" name="Sci. Rep.">
        <title>Dictyocaulus viviparus genome, variome and transcriptome elucidate lungworm biology and support future intervention.</title>
        <authorList>
            <person name="McNulty S.N."/>
            <person name="Strube C."/>
            <person name="Rosa B.A."/>
            <person name="Martin J.C."/>
            <person name="Tyagi R."/>
            <person name="Choi Y.J."/>
            <person name="Wang Q."/>
            <person name="Hallsworth Pepin K."/>
            <person name="Zhang X."/>
            <person name="Ozersky P."/>
            <person name="Wilson R.K."/>
            <person name="Sternberg P.W."/>
            <person name="Gasser R.B."/>
            <person name="Mitreva M."/>
        </authorList>
    </citation>
    <scope>NUCLEOTIDE SEQUENCE [LARGE SCALE GENOMIC DNA]</scope>
    <source>
        <strain evidence="4">HannoverDv2000</strain>
    </source>
</reference>
<organism evidence="3 4">
    <name type="scientific">Dictyocaulus viviparus</name>
    <name type="common">Bovine lungworm</name>
    <dbReference type="NCBI Taxonomy" id="29172"/>
    <lineage>
        <taxon>Eukaryota</taxon>
        <taxon>Metazoa</taxon>
        <taxon>Ecdysozoa</taxon>
        <taxon>Nematoda</taxon>
        <taxon>Chromadorea</taxon>
        <taxon>Rhabditida</taxon>
        <taxon>Rhabditina</taxon>
        <taxon>Rhabditomorpha</taxon>
        <taxon>Strongyloidea</taxon>
        <taxon>Metastrongylidae</taxon>
        <taxon>Dictyocaulus</taxon>
    </lineage>
</organism>
<evidence type="ECO:0000313" key="3">
    <source>
        <dbReference type="EMBL" id="KJH52086.1"/>
    </source>
</evidence>
<dbReference type="Proteomes" id="UP000053766">
    <property type="component" value="Unassembled WGS sequence"/>
</dbReference>